<dbReference type="AlphaFoldDB" id="A0A2H0VCE7"/>
<dbReference type="NCBIfam" id="TIGR02532">
    <property type="entry name" value="IV_pilin_GFxxxE"/>
    <property type="match status" value="1"/>
</dbReference>
<dbReference type="EMBL" id="PFAK01000053">
    <property type="protein sequence ID" value="PIR96029.1"/>
    <property type="molecule type" value="Genomic_DNA"/>
</dbReference>
<name>A0A2H0VCE7_9BACT</name>
<dbReference type="InterPro" id="IPR008969">
    <property type="entry name" value="CarboxyPept-like_regulatory"/>
</dbReference>
<evidence type="ECO:0000256" key="1">
    <source>
        <dbReference type="SAM" id="Phobius"/>
    </source>
</evidence>
<keyword evidence="1" id="KW-1133">Transmembrane helix</keyword>
<evidence type="ECO:0000313" key="3">
    <source>
        <dbReference type="Proteomes" id="UP000230922"/>
    </source>
</evidence>
<evidence type="ECO:0000313" key="2">
    <source>
        <dbReference type="EMBL" id="PIR96029.1"/>
    </source>
</evidence>
<dbReference type="Gene3D" id="3.30.700.10">
    <property type="entry name" value="Glycoprotein, Type 4 Pilin"/>
    <property type="match status" value="1"/>
</dbReference>
<organism evidence="2 3">
    <name type="scientific">Candidatus Doudnabacteria bacterium CG10_big_fil_rev_8_21_14_0_10_42_18</name>
    <dbReference type="NCBI Taxonomy" id="1974552"/>
    <lineage>
        <taxon>Bacteria</taxon>
        <taxon>Candidatus Doudnaibacteriota</taxon>
    </lineage>
</organism>
<keyword evidence="1" id="KW-0472">Membrane</keyword>
<protein>
    <submittedName>
        <fullName evidence="2">Uncharacterized protein</fullName>
    </submittedName>
</protein>
<comment type="caution">
    <text evidence="2">The sequence shown here is derived from an EMBL/GenBank/DDBJ whole genome shotgun (WGS) entry which is preliminary data.</text>
</comment>
<dbReference type="SUPFAM" id="SSF49464">
    <property type="entry name" value="Carboxypeptidase regulatory domain-like"/>
    <property type="match status" value="1"/>
</dbReference>
<keyword evidence="1" id="KW-0812">Transmembrane</keyword>
<dbReference type="InterPro" id="IPR045584">
    <property type="entry name" value="Pilin-like"/>
</dbReference>
<dbReference type="SUPFAM" id="SSF54523">
    <property type="entry name" value="Pili subunits"/>
    <property type="match status" value="1"/>
</dbReference>
<dbReference type="Gene3D" id="2.60.40.1120">
    <property type="entry name" value="Carboxypeptidase-like, regulatory domain"/>
    <property type="match status" value="1"/>
</dbReference>
<reference evidence="3" key="1">
    <citation type="submission" date="2017-09" db="EMBL/GenBank/DDBJ databases">
        <title>Depth-based differentiation of microbial function through sediment-hosted aquifers and enrichment of novel symbionts in the deep terrestrial subsurface.</title>
        <authorList>
            <person name="Probst A.J."/>
            <person name="Ladd B."/>
            <person name="Jarett J.K."/>
            <person name="Geller-Mcgrath D.E."/>
            <person name="Sieber C.M.K."/>
            <person name="Emerson J.B."/>
            <person name="Anantharaman K."/>
            <person name="Thomas B.C."/>
            <person name="Malmstrom R."/>
            <person name="Stieglmeier M."/>
            <person name="Klingl A."/>
            <person name="Woyke T."/>
            <person name="Ryan C.M."/>
            <person name="Banfield J.F."/>
        </authorList>
    </citation>
    <scope>NUCLEOTIDE SEQUENCE [LARGE SCALE GENOMIC DNA]</scope>
</reference>
<dbReference type="Pfam" id="PF07963">
    <property type="entry name" value="N_methyl"/>
    <property type="match status" value="1"/>
</dbReference>
<sequence length="628" mass="67990">MGDLSPIFRVSSGGVKCYNKYVKREEGMKHKENSQKGFSIVELIITVAIFTILAAGVLGSFLALSQSVKKAREKTVLSSLATNYLEIVRNMPYSQVGTLSGNPPGNLPDFTNAIVEDIEAFNYKIYYEVTYIDDPADGTIILGTDFEPNDYKQVKMSILNTATNQTTHFLTTVVPQGLEGLNNAGAILVKVFNAQGQPVEGAGIHIEHPTSSPTIILDRQSNADGQWVEVGLPAAINNYRIVVTKAGYSTDQTYPLTLENPNPINPDVTVVDGTVTEVVFQIDLLADLTILTQDSFCQPLSGVDVNVRGSRLIGSLPDIFKYDQNHISSAGQIVLGDIEWDTYTPTLLTNSLIVYGTSPIQKIDVLPGADQIFTMILGTNSTANSLLVVVKDGATGSALEGAAVHLRKGGSTPQDYYGVTGGSVWLQDDWTGGSGSENFSTSTPDRYFQDDGNIDINSVPTGVRLKKVTGRYLSSGWLESSTFDTGSSITNYTTLTWQPDSQVANTELKFQIASNNDGATWDYVGPDGTASTYYSVSGTSIAPVHDNDRYVRYKVFLSTVDDKKTPILTSLNVNYVSGCFTPGQTIFTDLTAGNNYELDVSLSGYLTEVEPSLNIVGNYLIEILLTPQ</sequence>
<feature type="transmembrane region" description="Helical" evidence="1">
    <location>
        <begin position="38"/>
        <end position="64"/>
    </location>
</feature>
<accession>A0A2H0VCE7</accession>
<dbReference type="InterPro" id="IPR012902">
    <property type="entry name" value="N_methyl_site"/>
</dbReference>
<proteinExistence type="predicted"/>
<dbReference type="Proteomes" id="UP000230922">
    <property type="component" value="Unassembled WGS sequence"/>
</dbReference>
<gene>
    <name evidence="2" type="ORF">COT92_03260</name>
</gene>